<comment type="caution">
    <text evidence="1">The sequence shown here is derived from an EMBL/GenBank/DDBJ whole genome shotgun (WGS) entry which is preliminary data.</text>
</comment>
<dbReference type="EMBL" id="VCAU01000160">
    <property type="protein sequence ID" value="KAF9883537.1"/>
    <property type="molecule type" value="Genomic_DNA"/>
</dbReference>
<name>A0AAD4CC33_ASPNN</name>
<protein>
    <submittedName>
        <fullName evidence="1">Uncharacterized protein</fullName>
    </submittedName>
</protein>
<evidence type="ECO:0000313" key="2">
    <source>
        <dbReference type="Proteomes" id="UP001194746"/>
    </source>
</evidence>
<proteinExistence type="predicted"/>
<sequence>MTRTIHLAIFSNGARPAHYAVFIPSGDAGKVGKLIHVTGTTATGFFLEFKRNYDFSLTQRKHQLIPLAQVNAQYITDTVGTGQQSADTTARDRLESVATIVPPPGRSANPFDPSAPNCQNWMRDYIQRLVAEGLVASSAGSVVQNAPRLIFPHEPSVEMSCKEHPGTG</sequence>
<gene>
    <name evidence="1" type="ORF">FE257_003370</name>
</gene>
<dbReference type="AlphaFoldDB" id="A0AAD4CC33"/>
<reference evidence="1" key="2">
    <citation type="submission" date="2020-02" db="EMBL/GenBank/DDBJ databases">
        <authorList>
            <person name="Gilchrist C.L.M."/>
            <person name="Chooi Y.-H."/>
        </authorList>
    </citation>
    <scope>NUCLEOTIDE SEQUENCE</scope>
    <source>
        <strain evidence="1">MST-FP2251</strain>
    </source>
</reference>
<keyword evidence="2" id="KW-1185">Reference proteome</keyword>
<dbReference type="InterPro" id="IPR046670">
    <property type="entry name" value="DUF6540"/>
</dbReference>
<organism evidence="1 2">
    <name type="scientific">Aspergillus nanangensis</name>
    <dbReference type="NCBI Taxonomy" id="2582783"/>
    <lineage>
        <taxon>Eukaryota</taxon>
        <taxon>Fungi</taxon>
        <taxon>Dikarya</taxon>
        <taxon>Ascomycota</taxon>
        <taxon>Pezizomycotina</taxon>
        <taxon>Eurotiomycetes</taxon>
        <taxon>Eurotiomycetidae</taxon>
        <taxon>Eurotiales</taxon>
        <taxon>Aspergillaceae</taxon>
        <taxon>Aspergillus</taxon>
        <taxon>Aspergillus subgen. Circumdati</taxon>
    </lineage>
</organism>
<dbReference type="Pfam" id="PF20174">
    <property type="entry name" value="DUF6540"/>
    <property type="match status" value="1"/>
</dbReference>
<evidence type="ECO:0000313" key="1">
    <source>
        <dbReference type="EMBL" id="KAF9883537.1"/>
    </source>
</evidence>
<dbReference type="Proteomes" id="UP001194746">
    <property type="component" value="Unassembled WGS sequence"/>
</dbReference>
<reference evidence="1" key="1">
    <citation type="journal article" date="2019" name="Beilstein J. Org. Chem.">
        <title>Nanangenines: drimane sesquiterpenoids as the dominant metabolite cohort of a novel Australian fungus, Aspergillus nanangensis.</title>
        <authorList>
            <person name="Lacey H.J."/>
            <person name="Gilchrist C.L.M."/>
            <person name="Crombie A."/>
            <person name="Kalaitzis J.A."/>
            <person name="Vuong D."/>
            <person name="Rutledge P.J."/>
            <person name="Turner P."/>
            <person name="Pitt J.I."/>
            <person name="Lacey E."/>
            <person name="Chooi Y.H."/>
            <person name="Piggott A.M."/>
        </authorList>
    </citation>
    <scope>NUCLEOTIDE SEQUENCE</scope>
    <source>
        <strain evidence="1">MST-FP2251</strain>
    </source>
</reference>
<accession>A0AAD4CC33</accession>